<dbReference type="RefSeq" id="WP_025407903.1">
    <property type="nucleotide sequence ID" value="NZ_CP005745.1"/>
</dbReference>
<dbReference type="PRINTS" id="PR00783">
    <property type="entry name" value="MINTRINSICP"/>
</dbReference>
<feature type="transmembrane region" description="Helical" evidence="8">
    <location>
        <begin position="53"/>
        <end position="72"/>
    </location>
</feature>
<evidence type="ECO:0000256" key="1">
    <source>
        <dbReference type="ARBA" id="ARBA00004141"/>
    </source>
</evidence>
<dbReference type="HOGENOM" id="CLU_020019_9_2_12"/>
<evidence type="ECO:0000256" key="7">
    <source>
        <dbReference type="RuleBase" id="RU000477"/>
    </source>
</evidence>
<dbReference type="Gene3D" id="1.20.1080.10">
    <property type="entry name" value="Glycerol uptake facilitator protein"/>
    <property type="match status" value="1"/>
</dbReference>
<comment type="similarity">
    <text evidence="2 7">Belongs to the MIP/aquaporin (TC 1.A.8) family.</text>
</comment>
<proteinExistence type="inferred from homology"/>
<dbReference type="GO" id="GO:0005886">
    <property type="term" value="C:plasma membrane"/>
    <property type="evidence" value="ECO:0007669"/>
    <property type="project" value="TreeGrafter"/>
</dbReference>
<dbReference type="eggNOG" id="COG0580">
    <property type="taxonomic scope" value="Bacteria"/>
</dbReference>
<feature type="transmembrane region" description="Helical" evidence="8">
    <location>
        <begin position="93"/>
        <end position="116"/>
    </location>
</feature>
<dbReference type="AlphaFoldDB" id="W5SZD7"/>
<reference evidence="9" key="1">
    <citation type="submission" date="2013-04" db="EMBL/GenBank/DDBJ databases">
        <title>Comparative Genomics of Relapsing Fever Spirochetes.</title>
        <authorList>
            <person name="Schwan T.G."/>
            <person name="Raffel S.J."/>
            <person name="Porcella S.F."/>
            <person name="Martens C.A."/>
            <person name="Bruno D.P."/>
            <person name="Ricklefs S.M."/>
            <person name="Barbian K.B."/>
        </authorList>
    </citation>
    <scope>NUCLEOTIDE SEQUENCE [LARGE SCALE GENOMIC DNA]</scope>
    <source>
        <strain evidence="9">Co53</strain>
    </source>
</reference>
<name>W5SZD7_9SPIR</name>
<feature type="transmembrane region" description="Helical" evidence="8">
    <location>
        <begin position="175"/>
        <end position="199"/>
    </location>
</feature>
<dbReference type="Proteomes" id="UP000019330">
    <property type="component" value="Chromosome"/>
</dbReference>
<dbReference type="Pfam" id="PF00230">
    <property type="entry name" value="MIP"/>
    <property type="match status" value="1"/>
</dbReference>
<dbReference type="PANTHER" id="PTHR43829">
    <property type="entry name" value="AQUAPORIN OR AQUAGLYCEROPORIN RELATED"/>
    <property type="match status" value="1"/>
</dbReference>
<accession>W5SZD7</accession>
<protein>
    <submittedName>
        <fullName evidence="9">Glycerol uptake facilitator protein</fullName>
    </submittedName>
</protein>
<organism evidence="9 10">
    <name type="scientific">Borrelia coriaceae ATCC 43381</name>
    <dbReference type="NCBI Taxonomy" id="1408429"/>
    <lineage>
        <taxon>Bacteria</taxon>
        <taxon>Pseudomonadati</taxon>
        <taxon>Spirochaetota</taxon>
        <taxon>Spirochaetia</taxon>
        <taxon>Spirochaetales</taxon>
        <taxon>Borreliaceae</taxon>
        <taxon>Borrelia</taxon>
    </lineage>
</organism>
<evidence type="ECO:0000256" key="6">
    <source>
        <dbReference type="ARBA" id="ARBA00023136"/>
    </source>
</evidence>
<dbReference type="EMBL" id="CP005745">
    <property type="protein sequence ID" value="AHH10401.1"/>
    <property type="molecule type" value="Genomic_DNA"/>
</dbReference>
<feature type="transmembrane region" description="Helical" evidence="8">
    <location>
        <begin position="142"/>
        <end position="163"/>
    </location>
</feature>
<comment type="subcellular location">
    <subcellularLocation>
        <location evidence="1">Membrane</location>
        <topology evidence="1">Multi-pass membrane protein</topology>
    </subcellularLocation>
</comment>
<keyword evidence="6 8" id="KW-0472">Membrane</keyword>
<evidence type="ECO:0000256" key="3">
    <source>
        <dbReference type="ARBA" id="ARBA00022448"/>
    </source>
</evidence>
<dbReference type="OrthoDB" id="9807293at2"/>
<dbReference type="PATRIC" id="fig|1313292.3.peg.247"/>
<evidence type="ECO:0000256" key="5">
    <source>
        <dbReference type="ARBA" id="ARBA00022989"/>
    </source>
</evidence>
<keyword evidence="4 7" id="KW-0812">Transmembrane</keyword>
<keyword evidence="5 8" id="KW-1133">Transmembrane helix</keyword>
<gene>
    <name evidence="9" type="ORF">BCO_0091300</name>
</gene>
<keyword evidence="10" id="KW-1185">Reference proteome</keyword>
<dbReference type="NCBIfam" id="TIGR00861">
    <property type="entry name" value="MIP"/>
    <property type="match status" value="1"/>
</dbReference>
<dbReference type="GO" id="GO:0015254">
    <property type="term" value="F:glycerol channel activity"/>
    <property type="evidence" value="ECO:0007669"/>
    <property type="project" value="TreeGrafter"/>
</dbReference>
<feature type="transmembrane region" description="Helical" evidence="8">
    <location>
        <begin position="224"/>
        <end position="245"/>
    </location>
</feature>
<dbReference type="SUPFAM" id="SSF81338">
    <property type="entry name" value="Aquaporin-like"/>
    <property type="match status" value="1"/>
</dbReference>
<evidence type="ECO:0000313" key="9">
    <source>
        <dbReference type="EMBL" id="AHH10401.1"/>
    </source>
</evidence>
<dbReference type="PRINTS" id="PR02019">
    <property type="entry name" value="AQUAPORIN7"/>
</dbReference>
<evidence type="ECO:0000313" key="10">
    <source>
        <dbReference type="Proteomes" id="UP000019330"/>
    </source>
</evidence>
<evidence type="ECO:0000256" key="2">
    <source>
        <dbReference type="ARBA" id="ARBA00006175"/>
    </source>
</evidence>
<dbReference type="InterPro" id="IPR023271">
    <property type="entry name" value="Aquaporin-like"/>
</dbReference>
<sequence>MVYIRSKEFIAEFLGTFILLTLGTGSIAMTTLFPSNPAVVGEIIKGGYTNIVLGWGLGVTFGVYTAARISGAHLNPAISIGLATIGRFPMSKLLHYIIAQILGAFFGALMTLIVFYPKWIEIDPTFEITQGIMSTFPAVPGFWPGFIDQIFGTFLLMFLVLVIGKFIKEDTQNPFFPFIIGAIVLAIGISFGGMNGYAINPARDLGPRILLLLAGFKNHGFNEITIFIIPILGPIIGASLGAIVYEFTLEEKNNLQCNSNDTNS</sequence>
<dbReference type="InterPro" id="IPR050363">
    <property type="entry name" value="MIP/Aquaporin"/>
</dbReference>
<dbReference type="PROSITE" id="PS00221">
    <property type="entry name" value="MIP"/>
    <property type="match status" value="1"/>
</dbReference>
<feature type="transmembrane region" description="Helical" evidence="8">
    <location>
        <begin position="12"/>
        <end position="33"/>
    </location>
</feature>
<evidence type="ECO:0000256" key="8">
    <source>
        <dbReference type="SAM" id="Phobius"/>
    </source>
</evidence>
<dbReference type="STRING" id="1313292.BCO_0091300"/>
<keyword evidence="3 7" id="KW-0813">Transport</keyword>
<dbReference type="PANTHER" id="PTHR43829:SF9">
    <property type="entry name" value="AQUAPORIN-9"/>
    <property type="match status" value="1"/>
</dbReference>
<evidence type="ECO:0000256" key="4">
    <source>
        <dbReference type="ARBA" id="ARBA00022692"/>
    </source>
</evidence>
<dbReference type="InterPro" id="IPR022357">
    <property type="entry name" value="MIP_CS"/>
</dbReference>
<dbReference type="InterPro" id="IPR000425">
    <property type="entry name" value="MIP"/>
</dbReference>